<reference evidence="1" key="1">
    <citation type="submission" date="2022-04" db="EMBL/GenBank/DDBJ databases">
        <title>Shinella lacus sp. nov., a novel member of the genus Shinella from water.</title>
        <authorList>
            <person name="Deng Y."/>
        </authorList>
    </citation>
    <scope>NUCLEOTIDE SEQUENCE</scope>
    <source>
        <strain evidence="1">JCM 31239</strain>
    </source>
</reference>
<gene>
    <name evidence="1" type="ORF">GB928_008925</name>
</gene>
<sequence length="86" mass="9318">MGLKIATPTTVSKADLAHLGAGEVGYIRKMKADEVSRVFPEAPEIDPSLDLWALFGADGTPILLTDNRSSTFYKAAEDELRTVSLH</sequence>
<organism evidence="1 2">
    <name type="scientific">Shinella curvata</name>
    <dbReference type="NCBI Taxonomy" id="1817964"/>
    <lineage>
        <taxon>Bacteria</taxon>
        <taxon>Pseudomonadati</taxon>
        <taxon>Pseudomonadota</taxon>
        <taxon>Alphaproteobacteria</taxon>
        <taxon>Hyphomicrobiales</taxon>
        <taxon>Rhizobiaceae</taxon>
        <taxon>Shinella</taxon>
    </lineage>
</organism>
<proteinExistence type="predicted"/>
<evidence type="ECO:0000313" key="2">
    <source>
        <dbReference type="Proteomes" id="UP001177080"/>
    </source>
</evidence>
<protein>
    <submittedName>
        <fullName evidence="1">DUF1150 family protein</fullName>
    </submittedName>
</protein>
<dbReference type="Proteomes" id="UP001177080">
    <property type="component" value="Unassembled WGS sequence"/>
</dbReference>
<dbReference type="EMBL" id="WHSC02000004">
    <property type="protein sequence ID" value="MDO6121299.1"/>
    <property type="molecule type" value="Genomic_DNA"/>
</dbReference>
<evidence type="ECO:0000313" key="1">
    <source>
        <dbReference type="EMBL" id="MDO6121299.1"/>
    </source>
</evidence>
<name>A0ABT8XC36_9HYPH</name>
<keyword evidence="2" id="KW-1185">Reference proteome</keyword>
<dbReference type="Pfam" id="PF06620">
    <property type="entry name" value="DUF1150"/>
    <property type="match status" value="1"/>
</dbReference>
<accession>A0ABT8XC36</accession>
<dbReference type="RefSeq" id="WP_117368422.1">
    <property type="nucleotide sequence ID" value="NZ_JALJCJ010000003.1"/>
</dbReference>
<comment type="caution">
    <text evidence="1">The sequence shown here is derived from an EMBL/GenBank/DDBJ whole genome shotgun (WGS) entry which is preliminary data.</text>
</comment>
<dbReference type="InterPro" id="IPR009531">
    <property type="entry name" value="DUF1150"/>
</dbReference>